<keyword evidence="2" id="KW-0808">Transferase</keyword>
<proteinExistence type="inferred from homology"/>
<reference evidence="10" key="1">
    <citation type="submission" date="2023-01" db="EMBL/GenBank/DDBJ databases">
        <title>Key to firefly adult light organ development and bioluminescence: homeobox transcription factors regulate luciferase expression and transportation to peroxisome.</title>
        <authorList>
            <person name="Fu X."/>
        </authorList>
    </citation>
    <scope>NUCLEOTIDE SEQUENCE [LARGE SCALE GENOMIC DNA]</scope>
</reference>
<gene>
    <name evidence="9" type="ORF">RN001_002436</name>
</gene>
<keyword evidence="4" id="KW-0418">Kinase</keyword>
<comment type="caution">
    <text evidence="9">The sequence shown here is derived from an EMBL/GenBank/DDBJ whole genome shotgun (WGS) entry which is preliminary data.</text>
</comment>
<dbReference type="SUPFAM" id="SSF56112">
    <property type="entry name" value="Protein kinase-like (PK-like)"/>
    <property type="match status" value="1"/>
</dbReference>
<dbReference type="FunFam" id="1.10.510.10:FF:000571">
    <property type="entry name" value="Maternal embryonic leucine zipper kinase"/>
    <property type="match status" value="1"/>
</dbReference>
<comment type="similarity">
    <text evidence="7">Belongs to the protein kinase superfamily.</text>
</comment>
<dbReference type="PROSITE" id="PS00108">
    <property type="entry name" value="PROTEIN_KINASE_ST"/>
    <property type="match status" value="1"/>
</dbReference>
<evidence type="ECO:0000256" key="4">
    <source>
        <dbReference type="ARBA" id="ARBA00022777"/>
    </source>
</evidence>
<keyword evidence="5 6" id="KW-0067">ATP-binding</keyword>
<evidence type="ECO:0000313" key="9">
    <source>
        <dbReference type="EMBL" id="KAK4886165.1"/>
    </source>
</evidence>
<keyword evidence="3 6" id="KW-0547">Nucleotide-binding</keyword>
<dbReference type="Gene3D" id="1.10.510.10">
    <property type="entry name" value="Transferase(Phosphotransferase) domain 1"/>
    <property type="match status" value="1"/>
</dbReference>
<dbReference type="InterPro" id="IPR008271">
    <property type="entry name" value="Ser/Thr_kinase_AS"/>
</dbReference>
<dbReference type="PROSITE" id="PS00107">
    <property type="entry name" value="PROTEIN_KINASE_ATP"/>
    <property type="match status" value="1"/>
</dbReference>
<keyword evidence="1 7" id="KW-0723">Serine/threonine-protein kinase</keyword>
<dbReference type="InterPro" id="IPR000719">
    <property type="entry name" value="Prot_kinase_dom"/>
</dbReference>
<evidence type="ECO:0000259" key="8">
    <source>
        <dbReference type="PROSITE" id="PS50011"/>
    </source>
</evidence>
<dbReference type="SMART" id="SM00220">
    <property type="entry name" value="S_TKc"/>
    <property type="match status" value="1"/>
</dbReference>
<dbReference type="EMBL" id="JARPUR010000001">
    <property type="protein sequence ID" value="KAK4886165.1"/>
    <property type="molecule type" value="Genomic_DNA"/>
</dbReference>
<evidence type="ECO:0000256" key="1">
    <source>
        <dbReference type="ARBA" id="ARBA00022527"/>
    </source>
</evidence>
<evidence type="ECO:0000256" key="3">
    <source>
        <dbReference type="ARBA" id="ARBA00022741"/>
    </source>
</evidence>
<dbReference type="Proteomes" id="UP001353858">
    <property type="component" value="Unassembled WGS sequence"/>
</dbReference>
<evidence type="ECO:0000256" key="5">
    <source>
        <dbReference type="ARBA" id="ARBA00022840"/>
    </source>
</evidence>
<evidence type="ECO:0000256" key="2">
    <source>
        <dbReference type="ARBA" id="ARBA00022679"/>
    </source>
</evidence>
<dbReference type="GO" id="GO:0004674">
    <property type="term" value="F:protein serine/threonine kinase activity"/>
    <property type="evidence" value="ECO:0007669"/>
    <property type="project" value="UniProtKB-KW"/>
</dbReference>
<feature type="binding site" evidence="6">
    <location>
        <position position="85"/>
    </location>
    <ligand>
        <name>ATP</name>
        <dbReference type="ChEBI" id="CHEBI:30616"/>
    </ligand>
</feature>
<evidence type="ECO:0000313" key="10">
    <source>
        <dbReference type="Proteomes" id="UP001353858"/>
    </source>
</evidence>
<dbReference type="PANTHER" id="PTHR24347">
    <property type="entry name" value="SERINE/THREONINE-PROTEIN KINASE"/>
    <property type="match status" value="1"/>
</dbReference>
<accession>A0AAN7PDF3</accession>
<dbReference type="AlphaFoldDB" id="A0AAN7PDF3"/>
<name>A0AAN7PDF3_9COLE</name>
<dbReference type="InterPro" id="IPR011009">
    <property type="entry name" value="Kinase-like_dom_sf"/>
</dbReference>
<dbReference type="CDD" id="cd05117">
    <property type="entry name" value="STKc_CAMK"/>
    <property type="match status" value="1"/>
</dbReference>
<protein>
    <recommendedName>
        <fullName evidence="8">Protein kinase domain-containing protein</fullName>
    </recommendedName>
</protein>
<organism evidence="9 10">
    <name type="scientific">Aquatica leii</name>
    <dbReference type="NCBI Taxonomy" id="1421715"/>
    <lineage>
        <taxon>Eukaryota</taxon>
        <taxon>Metazoa</taxon>
        <taxon>Ecdysozoa</taxon>
        <taxon>Arthropoda</taxon>
        <taxon>Hexapoda</taxon>
        <taxon>Insecta</taxon>
        <taxon>Pterygota</taxon>
        <taxon>Neoptera</taxon>
        <taxon>Endopterygota</taxon>
        <taxon>Coleoptera</taxon>
        <taxon>Polyphaga</taxon>
        <taxon>Elateriformia</taxon>
        <taxon>Elateroidea</taxon>
        <taxon>Lampyridae</taxon>
        <taxon>Luciolinae</taxon>
        <taxon>Aquatica</taxon>
    </lineage>
</organism>
<dbReference type="PROSITE" id="PS50011">
    <property type="entry name" value="PROTEIN_KINASE_DOM"/>
    <property type="match status" value="1"/>
</dbReference>
<feature type="domain" description="Protein kinase" evidence="8">
    <location>
        <begin position="56"/>
        <end position="314"/>
    </location>
</feature>
<evidence type="ECO:0000256" key="6">
    <source>
        <dbReference type="PROSITE-ProRule" id="PRU10141"/>
    </source>
</evidence>
<evidence type="ECO:0000256" key="7">
    <source>
        <dbReference type="RuleBase" id="RU000304"/>
    </source>
</evidence>
<keyword evidence="10" id="KW-1185">Reference proteome</keyword>
<dbReference type="FunFam" id="3.30.200.20:FF:000315">
    <property type="entry name" value="Calcium-dependent protein kinase 3"/>
    <property type="match status" value="1"/>
</dbReference>
<dbReference type="InterPro" id="IPR017441">
    <property type="entry name" value="Protein_kinase_ATP_BS"/>
</dbReference>
<dbReference type="GO" id="GO:0005524">
    <property type="term" value="F:ATP binding"/>
    <property type="evidence" value="ECO:0007669"/>
    <property type="project" value="UniProtKB-UniRule"/>
</dbReference>
<sequence>MSKNTKRIRSVGTNTNAFGVDSEWHKGATMKVLPRLKERRVNHIRLSDSTDLRDTYAFGKQIGQGGFGTVISVYDKHAEKNWALKIVSKAAVGDRIDTIYREINILKMVDHPHIIYLEKVYESSKKIYLVLELCFGTLSTLFNEKKPFSESDAKKIIRDLSSAVSYLHKNDIVHRDLKLENILIAKNPDDENDKLYIKITDFGLSIVKQGNDYENMLHDCCGTLAYMAPEIITSRSYSQQCDVWAIGVIMYMLLSGNLPFYSDHEANLTAMICNEELSYTFTSTPEAIDLMTKMLNKNPALRATAIEVLQHPWIIGEQIKDSNVSENVLDMMRLWRSEMMVPIANF</sequence>
<dbReference type="Pfam" id="PF00069">
    <property type="entry name" value="Pkinase"/>
    <property type="match status" value="1"/>
</dbReference>